<organism evidence="1 2">
    <name type="scientific">Panagrolaimus sp. ES5</name>
    <dbReference type="NCBI Taxonomy" id="591445"/>
    <lineage>
        <taxon>Eukaryota</taxon>
        <taxon>Metazoa</taxon>
        <taxon>Ecdysozoa</taxon>
        <taxon>Nematoda</taxon>
        <taxon>Chromadorea</taxon>
        <taxon>Rhabditida</taxon>
        <taxon>Tylenchina</taxon>
        <taxon>Panagrolaimomorpha</taxon>
        <taxon>Panagrolaimoidea</taxon>
        <taxon>Panagrolaimidae</taxon>
        <taxon>Panagrolaimus</taxon>
    </lineage>
</organism>
<evidence type="ECO:0000313" key="1">
    <source>
        <dbReference type="Proteomes" id="UP000887579"/>
    </source>
</evidence>
<dbReference type="Proteomes" id="UP000887579">
    <property type="component" value="Unplaced"/>
</dbReference>
<accession>A0AC34GXQ1</accession>
<dbReference type="WBParaSite" id="ES5_v2.g9585.t1">
    <property type="protein sequence ID" value="ES5_v2.g9585.t1"/>
    <property type="gene ID" value="ES5_v2.g9585"/>
</dbReference>
<protein>
    <submittedName>
        <fullName evidence="2">L-seryl-tRNA(Sec) kinase</fullName>
    </submittedName>
</protein>
<evidence type="ECO:0000313" key="2">
    <source>
        <dbReference type="WBParaSite" id="ES5_v2.g9585.t1"/>
    </source>
</evidence>
<proteinExistence type="predicted"/>
<reference evidence="2" key="1">
    <citation type="submission" date="2022-11" db="UniProtKB">
        <authorList>
            <consortium name="WormBaseParasite"/>
        </authorList>
    </citation>
    <scope>IDENTIFICATION</scope>
</reference>
<sequence length="300" mass="34450">MPIILLCGIPAAGKTTLSQKIAEKFNATCFSFDEFVETQLDPSTASTSNTINANSSELTDVDEEEDLLKPMKIYRKLWEQSIEAYFNQLIKNGDSNPMIILDDNFYLQSQRRSFAKIGKRYGLKICSMKVMVDVEEAQKRNLERNCNNGNSKKVMPKKLLIDSEIIKKMAQKFEDSGIEYFYESISSAAIINLIAFIQNFQQTYPDNFSMPKPDIPELLPIIDESVLQAIDTLSRQITNRIISSGYQRYGKEINDVRREFVERFKNKRSNLKADDIMSEAIEDLTESILLNKIYERGIKK</sequence>
<name>A0AC34GXQ1_9BILA</name>